<dbReference type="PANTHER" id="PTHR23427">
    <property type="entry name" value="SURFEIT LOCUS PROTEIN"/>
    <property type="match status" value="1"/>
</dbReference>
<evidence type="ECO:0000256" key="5">
    <source>
        <dbReference type="ARBA" id="ARBA00023136"/>
    </source>
</evidence>
<dbReference type="Proteomes" id="UP000252255">
    <property type="component" value="Unassembled WGS sequence"/>
</dbReference>
<keyword evidence="4 6" id="KW-1133">Transmembrane helix</keyword>
<comment type="subcellular location">
    <subcellularLocation>
        <location evidence="6">Cell membrane</location>
        <topology evidence="6">Multi-pass membrane protein</topology>
    </subcellularLocation>
    <subcellularLocation>
        <location evidence="1">Membrane</location>
    </subcellularLocation>
</comment>
<dbReference type="OrthoDB" id="6079986at2"/>
<dbReference type="PROSITE" id="PS50895">
    <property type="entry name" value="SURF1"/>
    <property type="match status" value="1"/>
</dbReference>
<evidence type="ECO:0000256" key="4">
    <source>
        <dbReference type="ARBA" id="ARBA00022989"/>
    </source>
</evidence>
<gene>
    <name evidence="7" type="ORF">TH30_09640</name>
</gene>
<dbReference type="Pfam" id="PF02104">
    <property type="entry name" value="SURF1"/>
    <property type="match status" value="1"/>
</dbReference>
<dbReference type="PANTHER" id="PTHR23427:SF2">
    <property type="entry name" value="SURFEIT LOCUS PROTEIN 1"/>
    <property type="match status" value="1"/>
</dbReference>
<evidence type="ECO:0000313" key="7">
    <source>
        <dbReference type="EMBL" id="RCK46086.1"/>
    </source>
</evidence>
<evidence type="ECO:0000256" key="6">
    <source>
        <dbReference type="RuleBase" id="RU363076"/>
    </source>
</evidence>
<evidence type="ECO:0000256" key="3">
    <source>
        <dbReference type="ARBA" id="ARBA00022692"/>
    </source>
</evidence>
<dbReference type="GO" id="GO:0005886">
    <property type="term" value="C:plasma membrane"/>
    <property type="evidence" value="ECO:0007669"/>
    <property type="project" value="UniProtKB-SubCell"/>
</dbReference>
<comment type="similarity">
    <text evidence="2 6">Belongs to the SURF1 family.</text>
</comment>
<reference evidence="7 8" key="1">
    <citation type="submission" date="2014-07" db="EMBL/GenBank/DDBJ databases">
        <title>Draft genome sequence of Thalassospira profundimaris PR54-5.</title>
        <authorList>
            <person name="Lai Q."/>
            <person name="Shao Z."/>
        </authorList>
    </citation>
    <scope>NUCLEOTIDE SEQUENCE [LARGE SCALE GENOMIC DNA]</scope>
    <source>
        <strain evidence="7 8">PR54-5</strain>
    </source>
</reference>
<name>A0A367WXB8_9PROT</name>
<keyword evidence="5 6" id="KW-0472">Membrane</keyword>
<dbReference type="CDD" id="cd06662">
    <property type="entry name" value="SURF1"/>
    <property type="match status" value="1"/>
</dbReference>
<dbReference type="AlphaFoldDB" id="A0A367WXB8"/>
<sequence>MPLLTTRPSPAMKICVGLSLVILVGLGSWQLDRLFWKQGLIEQRQAQALMSPIPVPTDTVVDPSLAFRAAYADGRYLNDQEKYLMARTRRGNVGFQLITPLEQEDGRIILVNRGWVPTENRAPETRPESLVEGKVHVTGVLRLPKTKHWAQPENDALTNQWFYVDVDHMAEDSGAELASPYYLELDDTPVAGGLPIGGQAKVELPNNHLEYAITWYSLALSLIVIFVVYHRRPAEDKDDQDHNGQAA</sequence>
<accession>A0A367WXB8</accession>
<dbReference type="InterPro" id="IPR045214">
    <property type="entry name" value="Surf1/Surf4"/>
</dbReference>
<comment type="caution">
    <text evidence="7">The sequence shown here is derived from an EMBL/GenBank/DDBJ whole genome shotgun (WGS) entry which is preliminary data.</text>
</comment>
<evidence type="ECO:0000256" key="2">
    <source>
        <dbReference type="ARBA" id="ARBA00007165"/>
    </source>
</evidence>
<comment type="caution">
    <text evidence="6">Lacks conserved residue(s) required for the propagation of feature annotation.</text>
</comment>
<dbReference type="RefSeq" id="WP_114097828.1">
    <property type="nucleotide sequence ID" value="NZ_JPWI01000005.1"/>
</dbReference>
<proteinExistence type="inferred from homology"/>
<evidence type="ECO:0000256" key="1">
    <source>
        <dbReference type="ARBA" id="ARBA00004370"/>
    </source>
</evidence>
<evidence type="ECO:0000313" key="8">
    <source>
        <dbReference type="Proteomes" id="UP000252255"/>
    </source>
</evidence>
<keyword evidence="6" id="KW-1003">Cell membrane</keyword>
<protein>
    <recommendedName>
        <fullName evidence="6">SURF1-like protein</fullName>
    </recommendedName>
</protein>
<organism evidence="7 8">
    <name type="scientific">Thalassospira profundimaris</name>
    <dbReference type="NCBI Taxonomy" id="502049"/>
    <lineage>
        <taxon>Bacteria</taxon>
        <taxon>Pseudomonadati</taxon>
        <taxon>Pseudomonadota</taxon>
        <taxon>Alphaproteobacteria</taxon>
        <taxon>Rhodospirillales</taxon>
        <taxon>Thalassospiraceae</taxon>
        <taxon>Thalassospira</taxon>
    </lineage>
</organism>
<dbReference type="EMBL" id="JPWI01000005">
    <property type="protein sequence ID" value="RCK46086.1"/>
    <property type="molecule type" value="Genomic_DNA"/>
</dbReference>
<keyword evidence="3 6" id="KW-0812">Transmembrane</keyword>
<dbReference type="InterPro" id="IPR002994">
    <property type="entry name" value="Surf1/Shy1"/>
</dbReference>
<feature type="transmembrane region" description="Helical" evidence="6">
    <location>
        <begin position="211"/>
        <end position="229"/>
    </location>
</feature>